<dbReference type="PANTHER" id="PTHR22941">
    <property type="entry name" value="SERPENTINE RECEPTOR"/>
    <property type="match status" value="1"/>
</dbReference>
<reference evidence="2" key="2">
    <citation type="submission" date="2022-06" db="UniProtKB">
        <authorList>
            <consortium name="EnsemblMetazoa"/>
        </authorList>
    </citation>
    <scope>IDENTIFICATION</scope>
    <source>
        <strain evidence="2">DF5081</strain>
    </source>
</reference>
<dbReference type="InterPro" id="IPR019422">
    <property type="entry name" value="7TM_GPCR_serpentine_rcpt_Srh"/>
</dbReference>
<keyword evidence="1" id="KW-0472">Membrane</keyword>
<dbReference type="InterPro" id="IPR053220">
    <property type="entry name" value="Nematode_rcpt-like_serp_H"/>
</dbReference>
<dbReference type="EnsemblMetazoa" id="CJA10753.1">
    <property type="protein sequence ID" value="CJA10753.1"/>
    <property type="gene ID" value="WBGene00129957"/>
</dbReference>
<sequence>MLVTSELYSFALHCLGCISLPIYVFGTYCILLKTPSTMKSVQWTLFNFHIWSCSLDVGISLLTTPYVFFPALAGYPLGLLNDAGVAVAEQTFLIVAMVGIVYASALAIFESRLQVLMFANNYWHRVRTPFLVFNFAIGALFFLPNYLHVPEQNMAVEELSKSFEFIPNYEHIDLIFVLSVEPSLLLRTGVFALLPITFEIFAITLLTRRIIRQRSGMRMSKATARLQKKFHSALVAQLTTPVFIVFVPISYIAMCTEWRYHNQAINNFCLIILSVHGCISTIMMIAVHKPYREFTLRLLNIEVVYRPAKTRRHSRIHSMAVKSVLGV</sequence>
<dbReference type="AlphaFoldDB" id="A0A8R1HTN9"/>
<dbReference type="PANTHER" id="PTHR22941:SF131">
    <property type="entry name" value="SERPENTINE RECEPTOR, CLASS H"/>
    <property type="match status" value="1"/>
</dbReference>
<keyword evidence="1" id="KW-1133">Transmembrane helix</keyword>
<accession>A0A8R1HTN9</accession>
<feature type="transmembrane region" description="Helical" evidence="1">
    <location>
        <begin position="190"/>
        <end position="211"/>
    </location>
</feature>
<evidence type="ECO:0000313" key="2">
    <source>
        <dbReference type="EnsemblMetazoa" id="CJA10753.1"/>
    </source>
</evidence>
<dbReference type="Proteomes" id="UP000005237">
    <property type="component" value="Unassembled WGS sequence"/>
</dbReference>
<evidence type="ECO:0008006" key="4">
    <source>
        <dbReference type="Google" id="ProtNLM"/>
    </source>
</evidence>
<dbReference type="Pfam" id="PF10318">
    <property type="entry name" value="7TM_GPCR_Srh"/>
    <property type="match status" value="1"/>
</dbReference>
<protein>
    <recommendedName>
        <fullName evidence="4">Serpentine Receptor, class H</fullName>
    </recommendedName>
</protein>
<reference evidence="3" key="1">
    <citation type="submission" date="2010-08" db="EMBL/GenBank/DDBJ databases">
        <authorList>
            <consortium name="Caenorhabditis japonica Sequencing Consortium"/>
            <person name="Wilson R.K."/>
        </authorList>
    </citation>
    <scope>NUCLEOTIDE SEQUENCE [LARGE SCALE GENOMIC DNA]</scope>
    <source>
        <strain evidence="3">DF5081</strain>
    </source>
</reference>
<proteinExistence type="predicted"/>
<feature type="transmembrane region" description="Helical" evidence="1">
    <location>
        <begin position="130"/>
        <end position="147"/>
    </location>
</feature>
<dbReference type="SUPFAM" id="SSF81321">
    <property type="entry name" value="Family A G protein-coupled receptor-like"/>
    <property type="match status" value="1"/>
</dbReference>
<feature type="transmembrane region" description="Helical" evidence="1">
    <location>
        <begin position="232"/>
        <end position="253"/>
    </location>
</feature>
<feature type="transmembrane region" description="Helical" evidence="1">
    <location>
        <begin position="6"/>
        <end position="31"/>
    </location>
</feature>
<feature type="transmembrane region" description="Helical" evidence="1">
    <location>
        <begin position="88"/>
        <end position="109"/>
    </location>
</feature>
<feature type="transmembrane region" description="Helical" evidence="1">
    <location>
        <begin position="43"/>
        <end position="68"/>
    </location>
</feature>
<evidence type="ECO:0000313" key="3">
    <source>
        <dbReference type="Proteomes" id="UP000005237"/>
    </source>
</evidence>
<keyword evidence="1" id="KW-0812">Transmembrane</keyword>
<feature type="transmembrane region" description="Helical" evidence="1">
    <location>
        <begin position="265"/>
        <end position="287"/>
    </location>
</feature>
<name>A0A8R1HTN9_CAEJA</name>
<keyword evidence="3" id="KW-1185">Reference proteome</keyword>
<evidence type="ECO:0000256" key="1">
    <source>
        <dbReference type="SAM" id="Phobius"/>
    </source>
</evidence>
<organism evidence="2 3">
    <name type="scientific">Caenorhabditis japonica</name>
    <dbReference type="NCBI Taxonomy" id="281687"/>
    <lineage>
        <taxon>Eukaryota</taxon>
        <taxon>Metazoa</taxon>
        <taxon>Ecdysozoa</taxon>
        <taxon>Nematoda</taxon>
        <taxon>Chromadorea</taxon>
        <taxon>Rhabditida</taxon>
        <taxon>Rhabditina</taxon>
        <taxon>Rhabditomorpha</taxon>
        <taxon>Rhabditoidea</taxon>
        <taxon>Rhabditidae</taxon>
        <taxon>Peloderinae</taxon>
        <taxon>Caenorhabditis</taxon>
    </lineage>
</organism>